<keyword evidence="3" id="KW-1185">Reference proteome</keyword>
<evidence type="ECO:0000256" key="1">
    <source>
        <dbReference type="SAM" id="MobiDB-lite"/>
    </source>
</evidence>
<name>A0A9P9DRP2_9HYPO</name>
<dbReference type="AlphaFoldDB" id="A0A9P9DRP2"/>
<dbReference type="EMBL" id="JAGMUV010000022">
    <property type="protein sequence ID" value="KAH7124450.1"/>
    <property type="molecule type" value="Genomic_DNA"/>
</dbReference>
<accession>A0A9P9DRP2</accession>
<sequence length="218" mass="23396">MSMAEEPESGRSCNAMSADVIDRDDPVCICGSNSSKYVWLSPFRVSFFLPSFSCLGGRRRESHACPNGCTALTSSGLTCPRKSPLCCRPGTDLDTVGALVRLGYGSFIFVERESRTSPNAYPSVTPLAATPLMPLIWAPKNPSLPYLPSPCGPEIKQCTKSNVNRALKATSNSLSLRKCYGLEPSQPAPALPEHFTDMRATSRQPIGDQPATNGAPPL</sequence>
<evidence type="ECO:0000313" key="2">
    <source>
        <dbReference type="EMBL" id="KAH7124450.1"/>
    </source>
</evidence>
<proteinExistence type="predicted"/>
<feature type="region of interest" description="Disordered" evidence="1">
    <location>
        <begin position="187"/>
        <end position="218"/>
    </location>
</feature>
<comment type="caution">
    <text evidence="2">The sequence shown here is derived from an EMBL/GenBank/DDBJ whole genome shotgun (WGS) entry which is preliminary data.</text>
</comment>
<protein>
    <submittedName>
        <fullName evidence="2">Uncharacterized protein</fullName>
    </submittedName>
</protein>
<dbReference type="Proteomes" id="UP000738349">
    <property type="component" value="Unassembled WGS sequence"/>
</dbReference>
<evidence type="ECO:0000313" key="3">
    <source>
        <dbReference type="Proteomes" id="UP000738349"/>
    </source>
</evidence>
<gene>
    <name evidence="2" type="ORF">EDB81DRAFT_220883</name>
</gene>
<organism evidence="2 3">
    <name type="scientific">Dactylonectria macrodidyma</name>
    <dbReference type="NCBI Taxonomy" id="307937"/>
    <lineage>
        <taxon>Eukaryota</taxon>
        <taxon>Fungi</taxon>
        <taxon>Dikarya</taxon>
        <taxon>Ascomycota</taxon>
        <taxon>Pezizomycotina</taxon>
        <taxon>Sordariomycetes</taxon>
        <taxon>Hypocreomycetidae</taxon>
        <taxon>Hypocreales</taxon>
        <taxon>Nectriaceae</taxon>
        <taxon>Dactylonectria</taxon>
    </lineage>
</organism>
<reference evidence="2" key="1">
    <citation type="journal article" date="2021" name="Nat. Commun.">
        <title>Genetic determinants of endophytism in the Arabidopsis root mycobiome.</title>
        <authorList>
            <person name="Mesny F."/>
            <person name="Miyauchi S."/>
            <person name="Thiergart T."/>
            <person name="Pickel B."/>
            <person name="Atanasova L."/>
            <person name="Karlsson M."/>
            <person name="Huettel B."/>
            <person name="Barry K.W."/>
            <person name="Haridas S."/>
            <person name="Chen C."/>
            <person name="Bauer D."/>
            <person name="Andreopoulos W."/>
            <person name="Pangilinan J."/>
            <person name="LaButti K."/>
            <person name="Riley R."/>
            <person name="Lipzen A."/>
            <person name="Clum A."/>
            <person name="Drula E."/>
            <person name="Henrissat B."/>
            <person name="Kohler A."/>
            <person name="Grigoriev I.V."/>
            <person name="Martin F.M."/>
            <person name="Hacquard S."/>
        </authorList>
    </citation>
    <scope>NUCLEOTIDE SEQUENCE</scope>
    <source>
        <strain evidence="2">MPI-CAGE-AT-0147</strain>
    </source>
</reference>